<keyword evidence="6 15" id="KW-0347">Helicase</keyword>
<sequence length="1274" mass="142253">MTKVSPALPLDPLTLPFGGSRLIEASAGTGKTYTISGLYLRLLLGDGLGEPLNCEQILVVTFTNAATEELRDRIRRRIQVAFKCFLGLEINDPFVQALYDKTPEAERAIALRRFDLALKSLDEAAIFTIHGFCQRILADLAFESSLLFESDFTLDDSEFLHHAVRDFWREACYPLPEYLAQIIASEFGDPDGLVKQQRALLGASEAKPLQPVQPFARLSESLSQSVQRFKLAWPRGRDALLELLHSLPLNGQRFGKASDNYPKLTEMFDQLDNFLAFGHGLPPLKVLEALSLSELKLNKGGVIPSVSEAPLLDHMEQLAALINAIKPAFLFSAKQGISERFAKQKQQKNVMTPDDLLTTLAAAMQANPDSLPKAVASRFPVALIDEFQDTDPLQFAIFSGIYQTRLGIDTQDPAVEPKSRTDSKLSLLMIGDPKQAIYAFRGADIYTYIEARRQTEAHYFLDTNYRSSRNLVVGVNHLFAQHSDPFISQSIPFDPVKTPATAAAKQLVEHAPNSAALRLKLLSEGETGLNKASARQTLAEDTAAEITRLLTQAANGQCSTPKGPLIAKDIAILVRDRNEAAVMKTALSKRQIGAVFLSRDSVFETVEAREMALILRALASPKDERALRSALATALLGYRAEQIHAFNQDEEQRQRLLEQFFELHQIWQKRGIMPALLSLANATQMVARLLHSPASTSTDQAEQDAEVQLEANNGERRLTDFRHLAELLQQKATEIDGISALLNWYEQQLIDNTGTDEQQLRLESEQNLVQIVTIHKSKGLEYPVCFVPFVSLARDNRRRPTPMLYHRTNADGAQELVWDLEGTDEGWEQAKQETLAEDLRLLYVALTRPVYLCYLYIANHSRMLKAGLKSQLHETAIGYLLGITDTDCDFSRLQNAAKALVAGLESSQPAISIEVVPDDIEANKLHTGGSDSQTLSARKVSRQYRTPWRVGSYSGLVKNAPHAKATPGADDEVNAVLGTDTANSAIDPSWPAPLWQEALLQEAADPQAQPLLNRFSFERGANAGSFMHLVLELIDFTQAPIDLPRELPKAMLQYGIAPEWQPILEDWYLEVLQAPLTLMAQDNQLINPELCLAALAPQHTLVEMEFYLPLNRLKDTELNQLLGQFGYDTELQFDELQGMLKGFIDLTFEYQGKFYIADYKSNHLGDNIQAYHHSALKQAISDHRYDLQYILYSLALHRYLAMRLPNYDYDTHIGGCYYLFLRGMSVQYPGFGIYYDKPPKALILALDALFQRSLEATTDSNKKSDAQLDTGAMA</sequence>
<evidence type="ECO:0000256" key="10">
    <source>
        <dbReference type="ARBA" id="ARBA00023125"/>
    </source>
</evidence>
<evidence type="ECO:0000256" key="1">
    <source>
        <dbReference type="ARBA" id="ARBA00022722"/>
    </source>
</evidence>
<keyword evidence="10 15" id="KW-0238">DNA-binding</keyword>
<comment type="domain">
    <text evidence="15">The C-terminal domain has nuclease activity and interacts with RecD. It interacts with RecA, facilitating its loading onto ssDNA.</text>
</comment>
<dbReference type="Gene3D" id="3.40.50.300">
    <property type="entry name" value="P-loop containing nucleotide triphosphate hydrolases"/>
    <property type="match status" value="2"/>
</dbReference>
<feature type="binding site" evidence="15">
    <location>
        <position position="1028"/>
    </location>
    <ligand>
        <name>Mg(2+)</name>
        <dbReference type="ChEBI" id="CHEBI:18420"/>
    </ligand>
</feature>
<dbReference type="SUPFAM" id="SSF52540">
    <property type="entry name" value="P-loop containing nucleoside triphosphate hydrolases"/>
    <property type="match status" value="1"/>
</dbReference>
<feature type="domain" description="UvrD-like helicase ATP-binding" evidence="17">
    <location>
        <begin position="4"/>
        <end position="468"/>
    </location>
</feature>
<comment type="caution">
    <text evidence="19">The sequence shown here is derived from an EMBL/GenBank/DDBJ whole genome shotgun (WGS) entry which is preliminary data.</text>
</comment>
<dbReference type="RefSeq" id="WP_374919185.1">
    <property type="nucleotide sequence ID" value="NZ_JBHFGJ010000004.1"/>
</dbReference>
<dbReference type="Gene3D" id="3.90.320.10">
    <property type="match status" value="1"/>
</dbReference>
<keyword evidence="12 15" id="KW-0413">Isomerase</keyword>
<dbReference type="Proteomes" id="UP001576726">
    <property type="component" value="Unassembled WGS sequence"/>
</dbReference>
<keyword evidence="1 15" id="KW-0540">Nuclease</keyword>
<evidence type="ECO:0000256" key="15">
    <source>
        <dbReference type="HAMAP-Rule" id="MF_01485"/>
    </source>
</evidence>
<dbReference type="PROSITE" id="PS51198">
    <property type="entry name" value="UVRD_HELICASE_ATP_BIND"/>
    <property type="match status" value="1"/>
</dbReference>
<dbReference type="InterPro" id="IPR014016">
    <property type="entry name" value="UvrD-like_ATP-bd"/>
</dbReference>
<comment type="function">
    <text evidence="15">A helicase/nuclease that prepares dsDNA breaks (DSB) for recombinational DNA repair. Binds to DSBs and unwinds DNA via a highly rapid and processive ATP-dependent bidirectional helicase activity. Unwinds dsDNA until it encounters a Chi (crossover hotspot instigator) sequence from the 3' direction. Cuts ssDNA a few nucleotides 3' to the Chi site. The properties and activities of the enzyme are changed at Chi. The Chi-altered holoenzyme produces a long 3'-ssDNA overhang and facilitates RecA-binding to the ssDNA for homologous DNA recombination and repair. Holoenzyme degrades any linearized DNA that is unable to undergo homologous recombination. In the holoenzyme this subunit contributes ATPase, 3'-5' helicase, exonuclease activity and loads RecA onto ssDNA.</text>
</comment>
<feature type="active site" description="For nuclease activity" evidence="15">
    <location>
        <position position="1158"/>
    </location>
</feature>
<dbReference type="InterPro" id="IPR011335">
    <property type="entry name" value="Restrct_endonuc-II-like"/>
</dbReference>
<evidence type="ECO:0000256" key="3">
    <source>
        <dbReference type="ARBA" id="ARBA00022741"/>
    </source>
</evidence>
<evidence type="ECO:0000256" key="14">
    <source>
        <dbReference type="ARBA" id="ARBA00048988"/>
    </source>
</evidence>
<feature type="binding site" evidence="16">
    <location>
        <begin position="25"/>
        <end position="32"/>
    </location>
    <ligand>
        <name>ATP</name>
        <dbReference type="ChEBI" id="CHEBI:30616"/>
    </ligand>
</feature>
<dbReference type="PANTHER" id="PTHR11070">
    <property type="entry name" value="UVRD / RECB / PCRA DNA HELICASE FAMILY MEMBER"/>
    <property type="match status" value="1"/>
</dbReference>
<dbReference type="Gene3D" id="1.10.486.10">
    <property type="entry name" value="PCRA, domain 4"/>
    <property type="match status" value="1"/>
</dbReference>
<proteinExistence type="inferred from homology"/>
<evidence type="ECO:0000313" key="19">
    <source>
        <dbReference type="EMBL" id="MFB2653172.1"/>
    </source>
</evidence>
<keyword evidence="7 15" id="KW-0269">Exonuclease</keyword>
<dbReference type="Gene3D" id="1.10.3170.10">
    <property type="entry name" value="Recbcd, chain B, domain 2"/>
    <property type="match status" value="1"/>
</dbReference>
<evidence type="ECO:0000313" key="20">
    <source>
        <dbReference type="Proteomes" id="UP001576726"/>
    </source>
</evidence>
<keyword evidence="8 15" id="KW-0067">ATP-binding</keyword>
<dbReference type="InterPro" id="IPR027417">
    <property type="entry name" value="P-loop_NTPase"/>
</dbReference>
<evidence type="ECO:0000256" key="6">
    <source>
        <dbReference type="ARBA" id="ARBA00022806"/>
    </source>
</evidence>
<accession>A0ABV4VVF0</accession>
<dbReference type="SUPFAM" id="SSF52980">
    <property type="entry name" value="Restriction endonuclease-like"/>
    <property type="match status" value="1"/>
</dbReference>
<feature type="binding site" evidence="15">
    <location>
        <position position="1158"/>
    </location>
    <ligand>
        <name>Mg(2+)</name>
        <dbReference type="ChEBI" id="CHEBI:18420"/>
    </ligand>
</feature>
<dbReference type="InterPro" id="IPR004586">
    <property type="entry name" value="RecB"/>
</dbReference>
<gene>
    <name evidence="15 19" type="primary">recB</name>
    <name evidence="19" type="ORF">ACE02L_10535</name>
</gene>
<comment type="miscellaneous">
    <text evidence="15">In the RecBCD complex, RecB has a slow 3'-5' helicase, an exonuclease activity and loads RecA onto ssDNA, RecD has a fast 5'-3' helicase activity, while RecC stimulates the ATPase and processivity of the RecB helicase and contributes to recognition of the Chi site.</text>
</comment>
<keyword evidence="11 15" id="KW-0234">DNA repair</keyword>
<comment type="subunit">
    <text evidence="15">Heterotrimer of RecB, RecC and RecD. All subunits contribute to DNA-binding. Interacts with RecA.</text>
</comment>
<evidence type="ECO:0000256" key="5">
    <source>
        <dbReference type="ARBA" id="ARBA00022801"/>
    </source>
</evidence>
<keyword evidence="2 15" id="KW-0479">Metal-binding</keyword>
<dbReference type="PANTHER" id="PTHR11070:SF23">
    <property type="entry name" value="RECBCD ENZYME SUBUNIT RECB"/>
    <property type="match status" value="1"/>
</dbReference>
<feature type="region of interest" description="Nuclease activity, interacts with RecD and RecA" evidence="15">
    <location>
        <begin position="947"/>
        <end position="1274"/>
    </location>
</feature>
<evidence type="ECO:0000256" key="9">
    <source>
        <dbReference type="ARBA" id="ARBA00022842"/>
    </source>
</evidence>
<comment type="similarity">
    <text evidence="15">Belongs to the helicase family. UvrD subfamily.</text>
</comment>
<reference evidence="19 20" key="1">
    <citation type="submission" date="2024-09" db="EMBL/GenBank/DDBJ databases">
        <authorList>
            <person name="Zhang Y."/>
        </authorList>
    </citation>
    <scope>NUCLEOTIDE SEQUENCE [LARGE SCALE GENOMIC DNA]</scope>
    <source>
        <strain evidence="19 20">SH314</strain>
    </source>
</reference>
<comment type="cofactor">
    <cofactor evidence="15">
        <name>Mg(2+)</name>
        <dbReference type="ChEBI" id="CHEBI:18420"/>
    </cofactor>
    <text evidence="15">Binds 1 Mg(2+) ion per subunit.</text>
</comment>
<keyword evidence="5 15" id="KW-0378">Hydrolase</keyword>
<evidence type="ECO:0000256" key="16">
    <source>
        <dbReference type="PROSITE-ProRule" id="PRU00560"/>
    </source>
</evidence>
<protein>
    <recommendedName>
        <fullName evidence="15">RecBCD enzyme subunit RecB</fullName>
        <ecNumber evidence="15">3.1.11.5</ecNumber>
        <ecNumber evidence="15">5.6.2.4</ecNumber>
    </recommendedName>
    <alternativeName>
        <fullName evidence="15">DNA 3'-5' helicase subunit RecB</fullName>
    </alternativeName>
    <alternativeName>
        <fullName evidence="15">Exonuclease V subunit RecB</fullName>
        <shortName evidence="15">ExoV subunit RecB</shortName>
    </alternativeName>
    <alternativeName>
        <fullName evidence="15">Helicase/nuclease RecBCD subunit RecB</fullName>
    </alternativeName>
</protein>
<evidence type="ECO:0000256" key="12">
    <source>
        <dbReference type="ARBA" id="ARBA00023235"/>
    </source>
</evidence>
<dbReference type="EC" id="3.1.11.5" evidence="15"/>
<evidence type="ECO:0000259" key="18">
    <source>
        <dbReference type="PROSITE" id="PS51217"/>
    </source>
</evidence>
<dbReference type="PROSITE" id="PS51217">
    <property type="entry name" value="UVRD_HELICASE_CTER"/>
    <property type="match status" value="1"/>
</dbReference>
<evidence type="ECO:0000256" key="13">
    <source>
        <dbReference type="ARBA" id="ARBA00034617"/>
    </source>
</evidence>
<dbReference type="EC" id="5.6.2.4" evidence="15"/>
<evidence type="ECO:0000256" key="7">
    <source>
        <dbReference type="ARBA" id="ARBA00022839"/>
    </source>
</evidence>
<evidence type="ECO:0000256" key="8">
    <source>
        <dbReference type="ARBA" id="ARBA00022840"/>
    </source>
</evidence>
<keyword evidence="20" id="KW-1185">Reference proteome</keyword>
<dbReference type="InterPro" id="IPR000212">
    <property type="entry name" value="DNA_helicase_UvrD/REP"/>
</dbReference>
<dbReference type="HAMAP" id="MF_01485">
    <property type="entry name" value="RecB"/>
    <property type="match status" value="1"/>
</dbReference>
<name>A0ABV4VVF0_9GAMM</name>
<evidence type="ECO:0000256" key="4">
    <source>
        <dbReference type="ARBA" id="ARBA00022763"/>
    </source>
</evidence>
<organism evidence="19 20">
    <name type="scientific">Shewanella seohaensis</name>
    <dbReference type="NCBI Taxonomy" id="755175"/>
    <lineage>
        <taxon>Bacteria</taxon>
        <taxon>Pseudomonadati</taxon>
        <taxon>Pseudomonadota</taxon>
        <taxon>Gammaproteobacteria</taxon>
        <taxon>Alteromonadales</taxon>
        <taxon>Shewanellaceae</taxon>
        <taxon>Shewanella</taxon>
    </lineage>
</organism>
<evidence type="ECO:0000256" key="2">
    <source>
        <dbReference type="ARBA" id="ARBA00022723"/>
    </source>
</evidence>
<dbReference type="Pfam" id="PF00580">
    <property type="entry name" value="UvrD-helicase"/>
    <property type="match status" value="2"/>
</dbReference>
<dbReference type="Pfam" id="PF13361">
    <property type="entry name" value="UvrD_C"/>
    <property type="match status" value="1"/>
</dbReference>
<feature type="domain" description="UvrD-like helicase C-terminal" evidence="18">
    <location>
        <begin position="498"/>
        <end position="779"/>
    </location>
</feature>
<comment type="catalytic activity">
    <reaction evidence="15">
        <text>Exonucleolytic cleavage (in the presence of ATP) in either 5'- to 3'- or 3'- to 5'-direction to yield 5'-phosphooligonucleotides.</text>
        <dbReference type="EC" id="3.1.11.5"/>
    </reaction>
</comment>
<feature type="region of interest" description="DNA-binding and helicase activity, interacts with RecC" evidence="15">
    <location>
        <begin position="1"/>
        <end position="897"/>
    </location>
</feature>
<keyword evidence="4 15" id="KW-0227">DNA damage</keyword>
<comment type="catalytic activity">
    <reaction evidence="14 15">
        <text>ATP + H2O = ADP + phosphate + H(+)</text>
        <dbReference type="Rhea" id="RHEA:13065"/>
        <dbReference type="ChEBI" id="CHEBI:15377"/>
        <dbReference type="ChEBI" id="CHEBI:15378"/>
        <dbReference type="ChEBI" id="CHEBI:30616"/>
        <dbReference type="ChEBI" id="CHEBI:43474"/>
        <dbReference type="ChEBI" id="CHEBI:456216"/>
        <dbReference type="EC" id="5.6.2.4"/>
    </reaction>
</comment>
<dbReference type="NCBIfam" id="TIGR00609">
    <property type="entry name" value="recB"/>
    <property type="match status" value="1"/>
</dbReference>
<comment type="domain">
    <text evidence="15">The N-terminal DNA-binding domain is a ssDNA-dependent ATPase and has ATP-dependent 3'-5' helicase function. This domain interacts with RecC.</text>
</comment>
<dbReference type="CDD" id="cd22352">
    <property type="entry name" value="RecB_C-like"/>
    <property type="match status" value="1"/>
</dbReference>
<evidence type="ECO:0000256" key="11">
    <source>
        <dbReference type="ARBA" id="ARBA00023204"/>
    </source>
</evidence>
<feature type="binding site" evidence="15">
    <location>
        <position position="1145"/>
    </location>
    <ligand>
        <name>Mg(2+)</name>
        <dbReference type="ChEBI" id="CHEBI:18420"/>
    </ligand>
</feature>
<dbReference type="InterPro" id="IPR011604">
    <property type="entry name" value="PDDEXK-like_dom_sf"/>
</dbReference>
<keyword evidence="9 15" id="KW-0460">Magnesium</keyword>
<keyword evidence="3 15" id="KW-0547">Nucleotide-binding</keyword>
<evidence type="ECO:0000259" key="17">
    <source>
        <dbReference type="PROSITE" id="PS51198"/>
    </source>
</evidence>
<dbReference type="GO" id="GO:0008854">
    <property type="term" value="F:exodeoxyribonuclease V activity"/>
    <property type="evidence" value="ECO:0007669"/>
    <property type="project" value="UniProtKB-EC"/>
</dbReference>
<dbReference type="InterPro" id="IPR014017">
    <property type="entry name" value="DNA_helicase_UvrD-like_C"/>
</dbReference>
<dbReference type="EMBL" id="JBHFGJ010000004">
    <property type="protein sequence ID" value="MFB2653172.1"/>
    <property type="molecule type" value="Genomic_DNA"/>
</dbReference>
<comment type="catalytic activity">
    <reaction evidence="13 15">
        <text>Couples ATP hydrolysis with the unwinding of duplex DNA by translocating in the 3'-5' direction.</text>
        <dbReference type="EC" id="5.6.2.4"/>
    </reaction>
</comment>